<feature type="region of interest" description="Disordered" evidence="1">
    <location>
        <begin position="133"/>
        <end position="166"/>
    </location>
</feature>
<dbReference type="GO" id="GO:0005737">
    <property type="term" value="C:cytoplasm"/>
    <property type="evidence" value="ECO:0007669"/>
    <property type="project" value="TreeGrafter"/>
</dbReference>
<dbReference type="InterPro" id="IPR017901">
    <property type="entry name" value="C-CAP_CF_C-like"/>
</dbReference>
<evidence type="ECO:0000256" key="1">
    <source>
        <dbReference type="SAM" id="MobiDB-lite"/>
    </source>
</evidence>
<feature type="domain" description="C-CAP/cofactor C-like" evidence="2">
    <location>
        <begin position="164"/>
        <end position="316"/>
    </location>
</feature>
<dbReference type="EMBL" id="LT598478">
    <property type="protein sequence ID" value="SCU81031.1"/>
    <property type="molecule type" value="Genomic_DNA"/>
</dbReference>
<dbReference type="Proteomes" id="UP000191144">
    <property type="component" value="Chromosome B"/>
</dbReference>
<dbReference type="OrthoDB" id="4035763at2759"/>
<sequence>MFTSFGKANLTCQLYHSLNVLFDLRQMNAPSLSNVGSLEFLKVFEAACSGMLPKNKIIRTLKRLYTNTTAEIEQKSRQGRDTLDLKREVIALSTALASVADTIPAYDLEKHNTRLMKLLKQITIDAPSTTKKFRFKNKPKSSQSKNDDAVQNVAGEDSKSMNSPECVGKSLRYERGGVYENLQDSSLTFDATLQNDPASDNSSSAIHLRSLKRSVINFKGTPFQHGSFYIENAQDCFIILRLPLQSQIQVRLNGLQNCKIYITRVGLEPQSVVLERCSELRFHSEMRDTTNIQDFSSIGKVFPNEKTWFPYESFDLCDFDTDRLMNDKACR</sequence>
<accession>A0A1G4IVR0</accession>
<gene>
    <name evidence="3" type="ORF">LAME_0B05402G</name>
</gene>
<dbReference type="GO" id="GO:0007023">
    <property type="term" value="P:post-chaperonin tubulin folding pathway"/>
    <property type="evidence" value="ECO:0007669"/>
    <property type="project" value="InterPro"/>
</dbReference>
<dbReference type="PANTHER" id="PTHR15139">
    <property type="entry name" value="TUBULIN FOLDING COFACTOR C"/>
    <property type="match status" value="1"/>
</dbReference>
<protein>
    <submittedName>
        <fullName evidence="3">LAME_0B05402g1_1</fullName>
    </submittedName>
</protein>
<name>A0A1G4IVR0_9SACH</name>
<dbReference type="Gene3D" id="2.160.20.70">
    <property type="match status" value="1"/>
</dbReference>
<reference evidence="4" key="1">
    <citation type="submission" date="2016-03" db="EMBL/GenBank/DDBJ databases">
        <authorList>
            <person name="Devillers Hugo."/>
        </authorList>
    </citation>
    <scope>NUCLEOTIDE SEQUENCE [LARGE SCALE GENOMIC DNA]</scope>
</reference>
<dbReference type="GO" id="GO:0007021">
    <property type="term" value="P:tubulin complex assembly"/>
    <property type="evidence" value="ECO:0007669"/>
    <property type="project" value="TreeGrafter"/>
</dbReference>
<dbReference type="InterPro" id="IPR027684">
    <property type="entry name" value="TBCC"/>
</dbReference>
<dbReference type="AlphaFoldDB" id="A0A1G4IVR0"/>
<dbReference type="PROSITE" id="PS51329">
    <property type="entry name" value="C_CAP_COFACTOR_C"/>
    <property type="match status" value="1"/>
</dbReference>
<dbReference type="PANTHER" id="PTHR15139:SF0">
    <property type="entry name" value="TUBULIN-SPECIFIC CHAPERONE C"/>
    <property type="match status" value="1"/>
</dbReference>
<organism evidence="3 4">
    <name type="scientific">Lachancea meyersii CBS 8951</name>
    <dbReference type="NCBI Taxonomy" id="1266667"/>
    <lineage>
        <taxon>Eukaryota</taxon>
        <taxon>Fungi</taxon>
        <taxon>Dikarya</taxon>
        <taxon>Ascomycota</taxon>
        <taxon>Saccharomycotina</taxon>
        <taxon>Saccharomycetes</taxon>
        <taxon>Saccharomycetales</taxon>
        <taxon>Saccharomycetaceae</taxon>
        <taxon>Lachancea</taxon>
    </lineage>
</organism>
<keyword evidence="4" id="KW-1185">Reference proteome</keyword>
<proteinExistence type="predicted"/>
<evidence type="ECO:0000313" key="3">
    <source>
        <dbReference type="EMBL" id="SCU81031.1"/>
    </source>
</evidence>
<dbReference type="InterPro" id="IPR016098">
    <property type="entry name" value="CAP/MinC_C"/>
</dbReference>
<evidence type="ECO:0000259" key="2">
    <source>
        <dbReference type="PROSITE" id="PS51329"/>
    </source>
</evidence>
<evidence type="ECO:0000313" key="4">
    <source>
        <dbReference type="Proteomes" id="UP000191144"/>
    </source>
</evidence>